<accession>A0A917Z974</accession>
<evidence type="ECO:0000313" key="2">
    <source>
        <dbReference type="EMBL" id="GGO76406.1"/>
    </source>
</evidence>
<sequence length="180" mass="20004">MRLFAGPSLDKAIPDHSTILKFRHLLEQHGLARQIFEEVNQWLSEAGVQLKEGSLLDATIIEAPSSTKNKAGERDRNGGPPEMHQTKTGNECHFGMKAHIGVDVPRVREDEGLITMQYMTGLIKIVLMCSCRCKEAGLNGLQSASSRPRNSPNQLSQQWAELIANMQRSFAGRRARSPAR</sequence>
<evidence type="ECO:0000256" key="1">
    <source>
        <dbReference type="SAM" id="MobiDB-lite"/>
    </source>
</evidence>
<organism evidence="2 3">
    <name type="scientific">Marinobacterium nitratireducens</name>
    <dbReference type="NCBI Taxonomy" id="518897"/>
    <lineage>
        <taxon>Bacteria</taxon>
        <taxon>Pseudomonadati</taxon>
        <taxon>Pseudomonadota</taxon>
        <taxon>Gammaproteobacteria</taxon>
        <taxon>Oceanospirillales</taxon>
        <taxon>Oceanospirillaceae</taxon>
        <taxon>Marinobacterium</taxon>
    </lineage>
</organism>
<keyword evidence="3" id="KW-1185">Reference proteome</keyword>
<protein>
    <recommendedName>
        <fullName evidence="4">Mobile element protein</fullName>
    </recommendedName>
</protein>
<gene>
    <name evidence="2" type="ORF">GCM10011348_03530</name>
</gene>
<dbReference type="EMBL" id="BMLT01000001">
    <property type="protein sequence ID" value="GGO76406.1"/>
    <property type="molecule type" value="Genomic_DNA"/>
</dbReference>
<dbReference type="PANTHER" id="PTHR35604">
    <property type="entry name" value="TRANSPOSASE INSH FOR INSERTION SEQUENCE ELEMENT IS5A-RELATED"/>
    <property type="match status" value="1"/>
</dbReference>
<dbReference type="PANTHER" id="PTHR35604:SF2">
    <property type="entry name" value="TRANSPOSASE INSH FOR INSERTION SEQUENCE ELEMENT IS5A-RELATED"/>
    <property type="match status" value="1"/>
</dbReference>
<dbReference type="Proteomes" id="UP000599578">
    <property type="component" value="Unassembled WGS sequence"/>
</dbReference>
<reference evidence="2 3" key="1">
    <citation type="journal article" date="2014" name="Int. J. Syst. Evol. Microbiol.">
        <title>Complete genome sequence of Corynebacterium casei LMG S-19264T (=DSM 44701T), isolated from a smear-ripened cheese.</title>
        <authorList>
            <consortium name="US DOE Joint Genome Institute (JGI-PGF)"/>
            <person name="Walter F."/>
            <person name="Albersmeier A."/>
            <person name="Kalinowski J."/>
            <person name="Ruckert C."/>
        </authorList>
    </citation>
    <scope>NUCLEOTIDE SEQUENCE [LARGE SCALE GENOMIC DNA]</scope>
    <source>
        <strain evidence="2 3">CGMCC 1.7286</strain>
    </source>
</reference>
<evidence type="ECO:0008006" key="4">
    <source>
        <dbReference type="Google" id="ProtNLM"/>
    </source>
</evidence>
<evidence type="ECO:0000313" key="3">
    <source>
        <dbReference type="Proteomes" id="UP000599578"/>
    </source>
</evidence>
<dbReference type="AlphaFoldDB" id="A0A917Z974"/>
<proteinExistence type="predicted"/>
<feature type="region of interest" description="Disordered" evidence="1">
    <location>
        <begin position="61"/>
        <end position="89"/>
    </location>
</feature>
<name>A0A917Z974_9GAMM</name>
<comment type="caution">
    <text evidence="2">The sequence shown here is derived from an EMBL/GenBank/DDBJ whole genome shotgun (WGS) entry which is preliminary data.</text>
</comment>